<name>A0A090Q3W5_9FLAO</name>
<dbReference type="UniPathway" id="UPA00053">
    <property type="reaction ID" value="UER00088"/>
</dbReference>
<organism evidence="8 9">
    <name type="scientific">Nonlabens tegetincola</name>
    <dbReference type="NCBI Taxonomy" id="323273"/>
    <lineage>
        <taxon>Bacteria</taxon>
        <taxon>Pseudomonadati</taxon>
        <taxon>Bacteroidota</taxon>
        <taxon>Flavobacteriia</taxon>
        <taxon>Flavobacteriales</taxon>
        <taxon>Flavobacteriaceae</taxon>
        <taxon>Nonlabens</taxon>
    </lineage>
</organism>
<dbReference type="AlphaFoldDB" id="A0A090Q3W5"/>
<feature type="binding site" evidence="7">
    <location>
        <position position="122"/>
    </location>
    <ligand>
        <name>ATP</name>
        <dbReference type="ChEBI" id="CHEBI:30616"/>
    </ligand>
</feature>
<dbReference type="GO" id="GO:0009073">
    <property type="term" value="P:aromatic amino acid family biosynthetic process"/>
    <property type="evidence" value="ECO:0007669"/>
    <property type="project" value="UniProtKB-KW"/>
</dbReference>
<accession>A0A090Q3W5</accession>
<dbReference type="GO" id="GO:0005524">
    <property type="term" value="F:ATP binding"/>
    <property type="evidence" value="ECO:0007669"/>
    <property type="project" value="UniProtKB-UniRule"/>
</dbReference>
<evidence type="ECO:0000256" key="6">
    <source>
        <dbReference type="ARBA" id="ARBA00023141"/>
    </source>
</evidence>
<keyword evidence="2 7" id="KW-0808">Transferase</keyword>
<feature type="binding site" evidence="7">
    <location>
        <position position="35"/>
    </location>
    <ligand>
        <name>substrate</name>
    </ligand>
</feature>
<keyword evidence="7" id="KW-0479">Metal-binding</keyword>
<feature type="binding site" evidence="7">
    <location>
        <position position="82"/>
    </location>
    <ligand>
        <name>substrate</name>
    </ligand>
</feature>
<comment type="caution">
    <text evidence="7">Lacks conserved residue(s) required for the propagation of feature annotation.</text>
</comment>
<keyword evidence="9" id="KW-1185">Reference proteome</keyword>
<dbReference type="Pfam" id="PF01202">
    <property type="entry name" value="SKI"/>
    <property type="match status" value="1"/>
</dbReference>
<comment type="subcellular location">
    <subcellularLocation>
        <location evidence="7">Cytoplasm</location>
    </subcellularLocation>
</comment>
<evidence type="ECO:0000313" key="8">
    <source>
        <dbReference type="EMBL" id="GAK97685.1"/>
    </source>
</evidence>
<comment type="cofactor">
    <cofactor evidence="7">
        <name>Mg(2+)</name>
        <dbReference type="ChEBI" id="CHEBI:18420"/>
    </cofactor>
    <text evidence="7">Binds 1 Mg(2+) ion per subunit.</text>
</comment>
<keyword evidence="6 7" id="KW-0057">Aromatic amino acid biosynthesis</keyword>
<keyword evidence="1 7" id="KW-0028">Amino-acid biosynthesis</keyword>
<dbReference type="GO" id="GO:0004765">
    <property type="term" value="F:shikimate kinase activity"/>
    <property type="evidence" value="ECO:0007669"/>
    <property type="project" value="UniProtKB-UniRule"/>
</dbReference>
<gene>
    <name evidence="7" type="primary">aroK</name>
    <name evidence="8" type="ORF">JCM19294_221</name>
</gene>
<keyword evidence="7" id="KW-0963">Cytoplasm</keyword>
<dbReference type="GO" id="GO:0005829">
    <property type="term" value="C:cytosol"/>
    <property type="evidence" value="ECO:0007669"/>
    <property type="project" value="TreeGrafter"/>
</dbReference>
<evidence type="ECO:0000256" key="1">
    <source>
        <dbReference type="ARBA" id="ARBA00022605"/>
    </source>
</evidence>
<dbReference type="HAMAP" id="MF_00109">
    <property type="entry name" value="Shikimate_kinase"/>
    <property type="match status" value="1"/>
</dbReference>
<dbReference type="SUPFAM" id="SSF52540">
    <property type="entry name" value="P-loop containing nucleoside triphosphate hydrolases"/>
    <property type="match status" value="1"/>
</dbReference>
<dbReference type="eggNOG" id="COG0703">
    <property type="taxonomic scope" value="Bacteria"/>
</dbReference>
<evidence type="ECO:0000256" key="5">
    <source>
        <dbReference type="ARBA" id="ARBA00022840"/>
    </source>
</evidence>
<evidence type="ECO:0000256" key="3">
    <source>
        <dbReference type="ARBA" id="ARBA00022741"/>
    </source>
</evidence>
<feature type="binding site" evidence="7">
    <location>
        <begin position="13"/>
        <end position="18"/>
    </location>
    <ligand>
        <name>ATP</name>
        <dbReference type="ChEBI" id="CHEBI:30616"/>
    </ligand>
</feature>
<reference evidence="8" key="1">
    <citation type="journal article" date="2014" name="Genome Announc.">
        <title>Draft Genome Sequences of Marine Flavobacterium Nonlabens Strains NR17, NR24, NR27, NR32, NR33, and Ara13.</title>
        <authorList>
            <person name="Nakanishi M."/>
            <person name="Meirelles P."/>
            <person name="Suzuki R."/>
            <person name="Takatani N."/>
            <person name="Mino S."/>
            <person name="Suda W."/>
            <person name="Oshima K."/>
            <person name="Hattori M."/>
            <person name="Ohkuma M."/>
            <person name="Hosokawa M."/>
            <person name="Miyashita K."/>
            <person name="Thompson F.L."/>
            <person name="Niwa A."/>
            <person name="Sawabe T."/>
            <person name="Sawabe T."/>
        </authorList>
    </citation>
    <scope>NUCLEOTIDE SEQUENCE [LARGE SCALE GENOMIC DNA]</scope>
    <source>
        <strain evidence="8">JCM 19294</strain>
    </source>
</reference>
<dbReference type="Proteomes" id="UP000029221">
    <property type="component" value="Unassembled WGS sequence"/>
</dbReference>
<dbReference type="PRINTS" id="PR01100">
    <property type="entry name" value="SHIKIMTKNASE"/>
</dbReference>
<dbReference type="InterPro" id="IPR000623">
    <property type="entry name" value="Shikimate_kinase/TSH1"/>
</dbReference>
<dbReference type="InterPro" id="IPR027417">
    <property type="entry name" value="P-loop_NTPase"/>
</dbReference>
<evidence type="ECO:0000313" key="9">
    <source>
        <dbReference type="Proteomes" id="UP000029221"/>
    </source>
</evidence>
<dbReference type="GO" id="GO:0008652">
    <property type="term" value="P:amino acid biosynthetic process"/>
    <property type="evidence" value="ECO:0007669"/>
    <property type="project" value="UniProtKB-KW"/>
</dbReference>
<dbReference type="CDD" id="cd00464">
    <property type="entry name" value="SK"/>
    <property type="match status" value="1"/>
</dbReference>
<dbReference type="InterPro" id="IPR031322">
    <property type="entry name" value="Shikimate/glucono_kinase"/>
</dbReference>
<feature type="binding site" evidence="7">
    <location>
        <position position="59"/>
    </location>
    <ligand>
        <name>substrate</name>
    </ligand>
</feature>
<dbReference type="Gene3D" id="3.40.50.300">
    <property type="entry name" value="P-loop containing nucleotide triphosphate hydrolases"/>
    <property type="match status" value="1"/>
</dbReference>
<keyword evidence="3 7" id="KW-0547">Nucleotide-binding</keyword>
<sequence length="175" mass="20324">MRMKKIFLLGYMGSGKSTIAQKLSQLTGMDQIDLDDYIENMEQKSINSIFQEKGAIYFRKIERTYLTDLAESSTYQIISLGGGTPCYYNNMEYLNQLGHITIYLQASIPSLTSRLYEEMNKRPLLSSISDKNELMEFIGKHLFERRQYYSKAKHQINTDNKTIDDISREIVALLF</sequence>
<dbReference type="PANTHER" id="PTHR21087">
    <property type="entry name" value="SHIKIMATE KINASE"/>
    <property type="match status" value="1"/>
</dbReference>
<comment type="caution">
    <text evidence="8">The sequence shown here is derived from an EMBL/GenBank/DDBJ whole genome shotgun (WGS) entry which is preliminary data.</text>
</comment>
<dbReference type="STRING" id="319236.BST91_06540"/>
<comment type="subunit">
    <text evidence="7">Monomer.</text>
</comment>
<feature type="binding site" evidence="7">
    <location>
        <position position="145"/>
    </location>
    <ligand>
        <name>substrate</name>
    </ligand>
</feature>
<dbReference type="GO" id="GO:0009423">
    <property type="term" value="P:chorismate biosynthetic process"/>
    <property type="evidence" value="ECO:0007669"/>
    <property type="project" value="UniProtKB-UniRule"/>
</dbReference>
<comment type="catalytic activity">
    <reaction evidence="7">
        <text>shikimate + ATP = 3-phosphoshikimate + ADP + H(+)</text>
        <dbReference type="Rhea" id="RHEA:13121"/>
        <dbReference type="ChEBI" id="CHEBI:15378"/>
        <dbReference type="ChEBI" id="CHEBI:30616"/>
        <dbReference type="ChEBI" id="CHEBI:36208"/>
        <dbReference type="ChEBI" id="CHEBI:145989"/>
        <dbReference type="ChEBI" id="CHEBI:456216"/>
        <dbReference type="EC" id="2.7.1.71"/>
    </reaction>
</comment>
<evidence type="ECO:0000256" key="7">
    <source>
        <dbReference type="HAMAP-Rule" id="MF_00109"/>
    </source>
</evidence>
<keyword evidence="4 7" id="KW-0418">Kinase</keyword>
<keyword evidence="5 7" id="KW-0067">ATP-binding</keyword>
<dbReference type="GO" id="GO:0000287">
    <property type="term" value="F:magnesium ion binding"/>
    <property type="evidence" value="ECO:0007669"/>
    <property type="project" value="UniProtKB-UniRule"/>
</dbReference>
<feature type="binding site" evidence="7">
    <location>
        <position position="17"/>
    </location>
    <ligand>
        <name>Mg(2+)</name>
        <dbReference type="ChEBI" id="CHEBI:18420"/>
    </ligand>
</feature>
<comment type="function">
    <text evidence="7">Catalyzes the specific phosphorylation of the 3-hydroxyl group of shikimic acid using ATP as a cosubstrate.</text>
</comment>
<evidence type="ECO:0000256" key="2">
    <source>
        <dbReference type="ARBA" id="ARBA00022679"/>
    </source>
</evidence>
<dbReference type="EMBL" id="BBML01000006">
    <property type="protein sequence ID" value="GAK97685.1"/>
    <property type="molecule type" value="Genomic_DNA"/>
</dbReference>
<keyword evidence="7" id="KW-0460">Magnesium</keyword>
<protein>
    <recommendedName>
        <fullName evidence="7">Shikimate kinase</fullName>
        <shortName evidence="7">SK</shortName>
        <ecNumber evidence="7">2.7.1.71</ecNumber>
    </recommendedName>
</protein>
<dbReference type="PANTHER" id="PTHR21087:SF16">
    <property type="entry name" value="SHIKIMATE KINASE 1, CHLOROPLASTIC"/>
    <property type="match status" value="1"/>
</dbReference>
<comment type="similarity">
    <text evidence="7">Belongs to the shikimate kinase family.</text>
</comment>
<dbReference type="EC" id="2.7.1.71" evidence="7"/>
<comment type="pathway">
    <text evidence="7">Metabolic intermediate biosynthesis; chorismate biosynthesis; chorismate from D-erythrose 4-phosphate and phosphoenolpyruvate: step 5/7.</text>
</comment>
<evidence type="ECO:0000256" key="4">
    <source>
        <dbReference type="ARBA" id="ARBA00022777"/>
    </source>
</evidence>
<proteinExistence type="inferred from homology"/>